<reference evidence="2" key="1">
    <citation type="submission" date="2020-06" db="EMBL/GenBank/DDBJ databases">
        <authorList>
            <person name="Li T."/>
            <person name="Hu X."/>
            <person name="Zhang T."/>
            <person name="Song X."/>
            <person name="Zhang H."/>
            <person name="Dai N."/>
            <person name="Sheng W."/>
            <person name="Hou X."/>
            <person name="Wei L."/>
        </authorList>
    </citation>
    <scope>NUCLEOTIDE SEQUENCE</scope>
    <source>
        <strain evidence="2">G02</strain>
        <tissue evidence="2">Leaf</tissue>
    </source>
</reference>
<protein>
    <recommendedName>
        <fullName evidence="1">RNase H type-1 domain-containing protein</fullName>
    </recommendedName>
</protein>
<dbReference type="Gene3D" id="3.30.420.10">
    <property type="entry name" value="Ribonuclease H-like superfamily/Ribonuclease H"/>
    <property type="match status" value="1"/>
</dbReference>
<dbReference type="GO" id="GO:0004523">
    <property type="term" value="F:RNA-DNA hybrid ribonuclease activity"/>
    <property type="evidence" value="ECO:0007669"/>
    <property type="project" value="InterPro"/>
</dbReference>
<dbReference type="InterPro" id="IPR036397">
    <property type="entry name" value="RNaseH_sf"/>
</dbReference>
<organism evidence="2">
    <name type="scientific">Sesamum radiatum</name>
    <name type="common">Black benniseed</name>
    <dbReference type="NCBI Taxonomy" id="300843"/>
    <lineage>
        <taxon>Eukaryota</taxon>
        <taxon>Viridiplantae</taxon>
        <taxon>Streptophyta</taxon>
        <taxon>Embryophyta</taxon>
        <taxon>Tracheophyta</taxon>
        <taxon>Spermatophyta</taxon>
        <taxon>Magnoliopsida</taxon>
        <taxon>eudicotyledons</taxon>
        <taxon>Gunneridae</taxon>
        <taxon>Pentapetalae</taxon>
        <taxon>asterids</taxon>
        <taxon>lamiids</taxon>
        <taxon>Lamiales</taxon>
        <taxon>Pedaliaceae</taxon>
        <taxon>Sesamum</taxon>
    </lineage>
</organism>
<sequence>MVKWAVELGEYEIEYRPRPAIKAQVLADFVIELTSEKQESDQQWWKLFVDRSSTLQGSGAGVILEAPQGERIQYALLFNFDASNNEAEYEALLAGMKLAQAAGAKYLEAFGDSQLVVNQVRGDFEAKGNMIAQYLDLIRAFFQTFKNFEVETRPSVR</sequence>
<dbReference type="EMBL" id="JACGWJ010000003">
    <property type="protein sequence ID" value="KAL0430668.1"/>
    <property type="molecule type" value="Genomic_DNA"/>
</dbReference>
<evidence type="ECO:0000259" key="1">
    <source>
        <dbReference type="PROSITE" id="PS50879"/>
    </source>
</evidence>
<feature type="domain" description="RNase H type-1" evidence="1">
    <location>
        <begin position="41"/>
        <end position="157"/>
    </location>
</feature>
<accession>A0AAW2VN61</accession>
<dbReference type="InterPro" id="IPR002156">
    <property type="entry name" value="RNaseH_domain"/>
</dbReference>
<dbReference type="PANTHER" id="PTHR48475:SF2">
    <property type="entry name" value="RIBONUCLEASE H"/>
    <property type="match status" value="1"/>
</dbReference>
<name>A0AAW2VN61_SESRA</name>
<comment type="caution">
    <text evidence="2">The sequence shown here is derived from an EMBL/GenBank/DDBJ whole genome shotgun (WGS) entry which is preliminary data.</text>
</comment>
<reference evidence="2" key="2">
    <citation type="journal article" date="2024" name="Plant">
        <title>Genomic evolution and insights into agronomic trait innovations of Sesamum species.</title>
        <authorList>
            <person name="Miao H."/>
            <person name="Wang L."/>
            <person name="Qu L."/>
            <person name="Liu H."/>
            <person name="Sun Y."/>
            <person name="Le M."/>
            <person name="Wang Q."/>
            <person name="Wei S."/>
            <person name="Zheng Y."/>
            <person name="Lin W."/>
            <person name="Duan Y."/>
            <person name="Cao H."/>
            <person name="Xiong S."/>
            <person name="Wang X."/>
            <person name="Wei L."/>
            <person name="Li C."/>
            <person name="Ma Q."/>
            <person name="Ju M."/>
            <person name="Zhao R."/>
            <person name="Li G."/>
            <person name="Mu C."/>
            <person name="Tian Q."/>
            <person name="Mei H."/>
            <person name="Zhang T."/>
            <person name="Gao T."/>
            <person name="Zhang H."/>
        </authorList>
    </citation>
    <scope>NUCLEOTIDE SEQUENCE</scope>
    <source>
        <strain evidence="2">G02</strain>
    </source>
</reference>
<dbReference type="PANTHER" id="PTHR48475">
    <property type="entry name" value="RIBONUCLEASE H"/>
    <property type="match status" value="1"/>
</dbReference>
<dbReference type="SUPFAM" id="SSF53098">
    <property type="entry name" value="Ribonuclease H-like"/>
    <property type="match status" value="1"/>
</dbReference>
<dbReference type="GO" id="GO:0003676">
    <property type="term" value="F:nucleic acid binding"/>
    <property type="evidence" value="ECO:0007669"/>
    <property type="project" value="InterPro"/>
</dbReference>
<dbReference type="Pfam" id="PF13456">
    <property type="entry name" value="RVT_3"/>
    <property type="match status" value="1"/>
</dbReference>
<dbReference type="InterPro" id="IPR012337">
    <property type="entry name" value="RNaseH-like_sf"/>
</dbReference>
<dbReference type="CDD" id="cd09279">
    <property type="entry name" value="RNase_HI_like"/>
    <property type="match status" value="1"/>
</dbReference>
<dbReference type="PROSITE" id="PS50879">
    <property type="entry name" value="RNASE_H_1"/>
    <property type="match status" value="1"/>
</dbReference>
<proteinExistence type="predicted"/>
<dbReference type="AlphaFoldDB" id="A0AAW2VN61"/>
<gene>
    <name evidence="2" type="ORF">Sradi_0692800</name>
</gene>
<evidence type="ECO:0000313" key="2">
    <source>
        <dbReference type="EMBL" id="KAL0430668.1"/>
    </source>
</evidence>